<reference evidence="1 2" key="1">
    <citation type="journal article" date="2014" name="PLoS Genet.">
        <title>Phylogenetically driven sequencing of extremely halophilic archaea reveals strategies for static and dynamic osmo-response.</title>
        <authorList>
            <person name="Becker E.A."/>
            <person name="Seitzer P.M."/>
            <person name="Tritt A."/>
            <person name="Larsen D."/>
            <person name="Krusor M."/>
            <person name="Yao A.I."/>
            <person name="Wu D."/>
            <person name="Madern D."/>
            <person name="Eisen J.A."/>
            <person name="Darling A.E."/>
            <person name="Facciotti M.T."/>
        </authorList>
    </citation>
    <scope>NUCLEOTIDE SEQUENCE [LARGE SCALE GENOMIC DNA]</scope>
    <source>
        <strain evidence="1 2">ATCC BAA-1512</strain>
    </source>
</reference>
<dbReference type="Proteomes" id="UP000011550">
    <property type="component" value="Unassembled WGS sequence"/>
</dbReference>
<comment type="caution">
    <text evidence="1">The sequence shown here is derived from an EMBL/GenBank/DDBJ whole genome shotgun (WGS) entry which is preliminary data.</text>
</comment>
<sequence length="139" mass="15187">MSNWLSGEAGNQWTAEGSVLWSNRNATDGIDFQGTSTFNQEWVTVANGVGWQLPTTFGAVRVLVAHIDGSRGIDGIRITDISGTQHTVTKQGSHTGRFVSNTWHIIPITAESIDKVDLRMNSGDTIQKNRLVELQVGHI</sequence>
<name>M0IFR5_9EURY</name>
<dbReference type="PATRIC" id="fig|662479.7.peg.1523"/>
<evidence type="ECO:0000313" key="1">
    <source>
        <dbReference type="EMBL" id="ELZ94907.1"/>
    </source>
</evidence>
<dbReference type="STRING" id="662479.C440_07522"/>
<protein>
    <submittedName>
        <fullName evidence="1">Uncharacterized protein</fullName>
    </submittedName>
</protein>
<accession>M0IFR5</accession>
<evidence type="ECO:0000313" key="2">
    <source>
        <dbReference type="Proteomes" id="UP000011550"/>
    </source>
</evidence>
<proteinExistence type="predicted"/>
<dbReference type="RefSeq" id="WP_008319723.1">
    <property type="nucleotide sequence ID" value="NZ_AOLN01000011.1"/>
</dbReference>
<dbReference type="EMBL" id="AOLN01000011">
    <property type="protein sequence ID" value="ELZ94907.1"/>
    <property type="molecule type" value="Genomic_DNA"/>
</dbReference>
<keyword evidence="2" id="KW-1185">Reference proteome</keyword>
<organism evidence="1 2">
    <name type="scientific">Haloferax mucosum ATCC BAA-1512</name>
    <dbReference type="NCBI Taxonomy" id="662479"/>
    <lineage>
        <taxon>Archaea</taxon>
        <taxon>Methanobacteriati</taxon>
        <taxon>Methanobacteriota</taxon>
        <taxon>Stenosarchaea group</taxon>
        <taxon>Halobacteria</taxon>
        <taxon>Halobacteriales</taxon>
        <taxon>Haloferacaceae</taxon>
        <taxon>Haloferax</taxon>
    </lineage>
</organism>
<gene>
    <name evidence="1" type="ORF">C440_07522</name>
</gene>
<dbReference type="AlphaFoldDB" id="M0IFR5"/>